<dbReference type="GO" id="GO:0030288">
    <property type="term" value="C:outer membrane-bounded periplasmic space"/>
    <property type="evidence" value="ECO:0007669"/>
    <property type="project" value="UniProtKB-ARBA"/>
</dbReference>
<dbReference type="KEGG" id="sphl:LPB140_02360"/>
<dbReference type="Gene3D" id="3.40.190.10">
    <property type="entry name" value="Periplasmic binding protein-like II"/>
    <property type="match status" value="1"/>
</dbReference>
<comment type="subcellular location">
    <subcellularLocation>
        <location evidence="1">Periplasm</location>
    </subcellularLocation>
</comment>
<evidence type="ECO:0000256" key="1">
    <source>
        <dbReference type="ARBA" id="ARBA00004418"/>
    </source>
</evidence>
<comment type="similarity">
    <text evidence="2">Belongs to the bacterial solute-binding protein 5 family.</text>
</comment>
<gene>
    <name evidence="7" type="ORF">LPB140_02360</name>
</gene>
<keyword evidence="4 5" id="KW-0732">Signal</keyword>
<organism evidence="7 8">
    <name type="scientific">Sphingorhabdus lutea</name>
    <dbReference type="NCBI Taxonomy" id="1913578"/>
    <lineage>
        <taxon>Bacteria</taxon>
        <taxon>Pseudomonadati</taxon>
        <taxon>Pseudomonadota</taxon>
        <taxon>Alphaproteobacteria</taxon>
        <taxon>Sphingomonadales</taxon>
        <taxon>Sphingomonadaceae</taxon>
        <taxon>Sphingorhabdus</taxon>
    </lineage>
</organism>
<dbReference type="GO" id="GO:1904680">
    <property type="term" value="F:peptide transmembrane transporter activity"/>
    <property type="evidence" value="ECO:0007669"/>
    <property type="project" value="TreeGrafter"/>
</dbReference>
<protein>
    <recommendedName>
        <fullName evidence="6">Solute-binding protein family 5 domain-containing protein</fullName>
    </recommendedName>
</protein>
<dbReference type="PIRSF" id="PIRSF002741">
    <property type="entry name" value="MppA"/>
    <property type="match status" value="1"/>
</dbReference>
<evidence type="ECO:0000256" key="5">
    <source>
        <dbReference type="SAM" id="SignalP"/>
    </source>
</evidence>
<dbReference type="InterPro" id="IPR039424">
    <property type="entry name" value="SBP_5"/>
</dbReference>
<name>A0A1L3JED3_9SPHN</name>
<dbReference type="Gene3D" id="3.90.76.10">
    <property type="entry name" value="Dipeptide-binding Protein, Domain 1"/>
    <property type="match status" value="1"/>
</dbReference>
<dbReference type="PANTHER" id="PTHR30290">
    <property type="entry name" value="PERIPLASMIC BINDING COMPONENT OF ABC TRANSPORTER"/>
    <property type="match status" value="1"/>
</dbReference>
<dbReference type="Proteomes" id="UP000242561">
    <property type="component" value="Chromosome"/>
</dbReference>
<keyword evidence="3" id="KW-0813">Transport</keyword>
<proteinExistence type="inferred from homology"/>
<keyword evidence="8" id="KW-1185">Reference proteome</keyword>
<feature type="domain" description="Solute-binding protein family 5" evidence="6">
    <location>
        <begin position="78"/>
        <end position="444"/>
    </location>
</feature>
<dbReference type="Gene3D" id="3.10.105.10">
    <property type="entry name" value="Dipeptide-binding Protein, Domain 3"/>
    <property type="match status" value="1"/>
</dbReference>
<evidence type="ECO:0000313" key="8">
    <source>
        <dbReference type="Proteomes" id="UP000242561"/>
    </source>
</evidence>
<accession>A0A1L3JED3</accession>
<dbReference type="InterPro" id="IPR030678">
    <property type="entry name" value="Peptide/Ni-bd"/>
</dbReference>
<sequence length="528" mass="59683">MRHHISIFITIIAAFMLMSCSANDAPDNRKISDDAPIIRLMDADARGLDPQIMSDLSSVRVAMDQFEGLTRYDENGHVILGLAKKMQVSADGLIWHFTLREGVQFSDGQKIMAAHFARGFARIMDEKSASPHRALFGIIKSVEPQGADQIVIKLYQPFPALPQLLAHPAMAALPFHRIDAVGDKWTQDRPMVGSGPYILSSWQLNQKLSLVINPQYHGSRPKNNGVDWTPSDNKQTAMRRILARQADISGDYPESRQEWLQKNYPQLVRISPYIGSYYFVFNLRKTPFNDARVRRALSMAVNRQWMSEKMLGGNGANISNQPAYGVVPPSLYDGAAYRPYWANWPMEMRRTEARKLLSAAGYGPNNPLSFDIRYNSSSEHRRAAVAMATMWRDIGVDAKNLNSEASLHFDMLRRGDFALARSGWIADYAAPENFLAIHQTTSGSQNYTGYNNPAFVNALEMAVAEGNEKKRMAAMQYAEKIMMDDNIVIPLYFYISRALVQPYIRGYEDNPANIHPSQFIWRTKEAMK</sequence>
<evidence type="ECO:0000313" key="7">
    <source>
        <dbReference type="EMBL" id="APG63492.1"/>
    </source>
</evidence>
<dbReference type="AlphaFoldDB" id="A0A1L3JED3"/>
<dbReference type="Pfam" id="PF00496">
    <property type="entry name" value="SBP_bac_5"/>
    <property type="match status" value="1"/>
</dbReference>
<dbReference type="GO" id="GO:0043190">
    <property type="term" value="C:ATP-binding cassette (ABC) transporter complex"/>
    <property type="evidence" value="ECO:0007669"/>
    <property type="project" value="InterPro"/>
</dbReference>
<evidence type="ECO:0000256" key="4">
    <source>
        <dbReference type="ARBA" id="ARBA00022729"/>
    </source>
</evidence>
<dbReference type="SUPFAM" id="SSF53850">
    <property type="entry name" value="Periplasmic binding protein-like II"/>
    <property type="match status" value="1"/>
</dbReference>
<dbReference type="CDD" id="cd08504">
    <property type="entry name" value="PBP2_OppA"/>
    <property type="match status" value="1"/>
</dbReference>
<dbReference type="GO" id="GO:0015833">
    <property type="term" value="P:peptide transport"/>
    <property type="evidence" value="ECO:0007669"/>
    <property type="project" value="TreeGrafter"/>
</dbReference>
<feature type="signal peptide" evidence="5">
    <location>
        <begin position="1"/>
        <end position="24"/>
    </location>
</feature>
<dbReference type="PANTHER" id="PTHR30290:SF10">
    <property type="entry name" value="PERIPLASMIC OLIGOPEPTIDE-BINDING PROTEIN-RELATED"/>
    <property type="match status" value="1"/>
</dbReference>
<dbReference type="STRING" id="1913578.LPB140_02360"/>
<dbReference type="PROSITE" id="PS51257">
    <property type="entry name" value="PROKAR_LIPOPROTEIN"/>
    <property type="match status" value="1"/>
</dbReference>
<evidence type="ECO:0000256" key="2">
    <source>
        <dbReference type="ARBA" id="ARBA00005695"/>
    </source>
</evidence>
<dbReference type="InterPro" id="IPR000914">
    <property type="entry name" value="SBP_5_dom"/>
</dbReference>
<feature type="chain" id="PRO_5013154270" description="Solute-binding protein family 5 domain-containing protein" evidence="5">
    <location>
        <begin position="25"/>
        <end position="528"/>
    </location>
</feature>
<evidence type="ECO:0000259" key="6">
    <source>
        <dbReference type="Pfam" id="PF00496"/>
    </source>
</evidence>
<dbReference type="EMBL" id="CP018154">
    <property type="protein sequence ID" value="APG63492.1"/>
    <property type="molecule type" value="Genomic_DNA"/>
</dbReference>
<evidence type="ECO:0000256" key="3">
    <source>
        <dbReference type="ARBA" id="ARBA00022448"/>
    </source>
</evidence>
<reference evidence="7 8" key="1">
    <citation type="submission" date="2016-11" db="EMBL/GenBank/DDBJ databases">
        <title>Sphingorhabdus sp. LPB0140, isolated from marine environment.</title>
        <authorList>
            <person name="Kim E."/>
            <person name="Yi H."/>
        </authorList>
    </citation>
    <scope>NUCLEOTIDE SEQUENCE [LARGE SCALE GENOMIC DNA]</scope>
    <source>
        <strain evidence="7 8">LPB0140</strain>
    </source>
</reference>